<feature type="region of interest" description="Disordered" evidence="1">
    <location>
        <begin position="1"/>
        <end position="28"/>
    </location>
</feature>
<dbReference type="AlphaFoldDB" id="A0A087BN96"/>
<evidence type="ECO:0000256" key="1">
    <source>
        <dbReference type="SAM" id="MobiDB-lite"/>
    </source>
</evidence>
<comment type="caution">
    <text evidence="2">The sequence shown here is derived from an EMBL/GenBank/DDBJ whole genome shotgun (WGS) entry which is preliminary data.</text>
</comment>
<gene>
    <name evidence="2" type="ORF">BMIN_0392</name>
</gene>
<protein>
    <submittedName>
        <fullName evidence="2">Uncharacterized protein</fullName>
    </submittedName>
</protein>
<evidence type="ECO:0000313" key="2">
    <source>
        <dbReference type="EMBL" id="KFI72496.1"/>
    </source>
</evidence>
<dbReference type="Proteomes" id="UP000029014">
    <property type="component" value="Unassembled WGS sequence"/>
</dbReference>
<dbReference type="EMBL" id="JGZD01000009">
    <property type="protein sequence ID" value="KFI72496.1"/>
    <property type="molecule type" value="Genomic_DNA"/>
</dbReference>
<accession>A0A087BN96</accession>
<dbReference type="STRING" id="1693.BMIN_0392"/>
<sequence>MAKATKSAYTAMRRVDQRPESETPVPWGDSVPSVEWLLECVVLEA</sequence>
<keyword evidence="3" id="KW-1185">Reference proteome</keyword>
<evidence type="ECO:0000313" key="3">
    <source>
        <dbReference type="Proteomes" id="UP000029014"/>
    </source>
</evidence>
<name>A0A087BN96_9BIFI</name>
<organism evidence="2 3">
    <name type="scientific">Bifidobacterium minimum</name>
    <dbReference type="NCBI Taxonomy" id="1693"/>
    <lineage>
        <taxon>Bacteria</taxon>
        <taxon>Bacillati</taxon>
        <taxon>Actinomycetota</taxon>
        <taxon>Actinomycetes</taxon>
        <taxon>Bifidobacteriales</taxon>
        <taxon>Bifidobacteriaceae</taxon>
        <taxon>Bifidobacterium</taxon>
    </lineage>
</organism>
<proteinExistence type="predicted"/>
<reference evidence="2 3" key="1">
    <citation type="submission" date="2014-03" db="EMBL/GenBank/DDBJ databases">
        <title>Genomics of Bifidobacteria.</title>
        <authorList>
            <person name="Ventura M."/>
            <person name="Milani C."/>
            <person name="Lugli G.A."/>
        </authorList>
    </citation>
    <scope>NUCLEOTIDE SEQUENCE [LARGE SCALE GENOMIC DNA]</scope>
    <source>
        <strain evidence="2 3">LMG 11592</strain>
    </source>
</reference>